<keyword evidence="2 6" id="KW-0812">Transmembrane</keyword>
<dbReference type="OrthoDB" id="5982228at2759"/>
<dbReference type="OMA" id="EFAMHER"/>
<feature type="transmembrane region" description="Helical" evidence="6">
    <location>
        <begin position="486"/>
        <end position="507"/>
    </location>
</feature>
<dbReference type="Pfam" id="PF13520">
    <property type="entry name" value="AA_permease_2"/>
    <property type="match status" value="1"/>
</dbReference>
<feature type="region of interest" description="Disordered" evidence="5">
    <location>
        <begin position="1"/>
        <end position="107"/>
    </location>
</feature>
<feature type="compositionally biased region" description="Polar residues" evidence="5">
    <location>
        <begin position="41"/>
        <end position="57"/>
    </location>
</feature>
<dbReference type="eggNOG" id="KOG1287">
    <property type="taxonomic scope" value="Eukaryota"/>
</dbReference>
<feature type="transmembrane region" description="Helical" evidence="6">
    <location>
        <begin position="528"/>
        <end position="548"/>
    </location>
</feature>
<dbReference type="Gene3D" id="1.20.1740.10">
    <property type="entry name" value="Amino acid/polyamine transporter I"/>
    <property type="match status" value="1"/>
</dbReference>
<evidence type="ECO:0000256" key="4">
    <source>
        <dbReference type="ARBA" id="ARBA00023136"/>
    </source>
</evidence>
<dbReference type="HOGENOM" id="CLU_013661_3_0_1"/>
<feature type="transmembrane region" description="Helical" evidence="6">
    <location>
        <begin position="461"/>
        <end position="480"/>
    </location>
</feature>
<feature type="transmembrane region" description="Helical" evidence="6">
    <location>
        <begin position="560"/>
        <end position="580"/>
    </location>
</feature>
<evidence type="ECO:0000313" key="7">
    <source>
        <dbReference type="EMBL" id="ERF70403.1"/>
    </source>
</evidence>
<dbReference type="RefSeq" id="XP_007803970.1">
    <property type="nucleotide sequence ID" value="XM_007805779.1"/>
</dbReference>
<sequence length="683" mass="75648">MASENEFESGPGTQVTFSNSLTASDQPGTSHFTGDPLLPPQAQTSSRNGDSLATSKAGSMPPPAQPFQTLRQRNDNRPPFRVVSDAHSSKTNGESSGNDSKCIQDGVYGGTADTGSTTWTESTSVPRRNLGFLQITSLMLNATIGSGIFNTPGYVLALTRSKTISMVLWAVGGVYTGLSMLVFLEFGTALPFSGGPLIYLDEVFPRPKLMATVMFSCFWILLAGTISSSRTVAQNLLSLANPDMSTSDIPDGQIRFTAVVVQTVVCLLLFFARRLCFLLNTTFAFYKIVLLLFIFIAGMKASGEREHVGFEDFDREYPGYNGVDALTAMIYIIFSYQGWDNANYITGEIRDYKKTLRNASITACATLTCLYMLATLGFCAVADYATLTNSNGQNSSALQFAESLFGTSTGMKVAITLSTFSNQIFATYTSAKVKQAIAWQRIIPFYRFFGRQDPYFDSPGGALFLHWLFTILPIACFNQRSDARAFYAGLYSYGYQIMLLFLGIGLLRLKSKMRALHPGWNLYLRNPFLLYPISLIFVAVNIVTLVVTALPRDAGMTPRFYWAVAVIGSMGFGLVYWAVLRSLQIPVLGRREEGEERVREGERLGGTENGRARRSTLGKWVGVELSVYEGDEEVPDDMRFLMYEAGLDGSRRRVRYTISGPAEKCKTWYSKSHDWIFKYLGYE</sequence>
<keyword evidence="4 6" id="KW-0472">Membrane</keyword>
<dbReference type="GO" id="GO:0015179">
    <property type="term" value="F:L-amino acid transmembrane transporter activity"/>
    <property type="evidence" value="ECO:0007669"/>
    <property type="project" value="TreeGrafter"/>
</dbReference>
<dbReference type="InterPro" id="IPR050598">
    <property type="entry name" value="AminoAcid_Transporter"/>
</dbReference>
<keyword evidence="8" id="KW-1185">Reference proteome</keyword>
<dbReference type="EMBL" id="KE721319">
    <property type="protein sequence ID" value="ERF70403.1"/>
    <property type="molecule type" value="Genomic_DNA"/>
</dbReference>
<feature type="compositionally biased region" description="Polar residues" evidence="5">
    <location>
        <begin position="89"/>
        <end position="101"/>
    </location>
</feature>
<feature type="transmembrane region" description="Helical" evidence="6">
    <location>
        <begin position="209"/>
        <end position="233"/>
    </location>
</feature>
<accession>U1GE90</accession>
<comment type="subcellular location">
    <subcellularLocation>
        <location evidence="1">Membrane</location>
        <topology evidence="1">Multi-pass membrane protein</topology>
    </subcellularLocation>
</comment>
<feature type="transmembrane region" description="Helical" evidence="6">
    <location>
        <begin position="359"/>
        <end position="381"/>
    </location>
</feature>
<dbReference type="PANTHER" id="PTHR11785:SF382">
    <property type="entry name" value="LOW-AFFINITY METHIONINE PERMEASE"/>
    <property type="match status" value="1"/>
</dbReference>
<evidence type="ECO:0000256" key="1">
    <source>
        <dbReference type="ARBA" id="ARBA00004141"/>
    </source>
</evidence>
<name>U1GE90_ENDPU</name>
<dbReference type="GO" id="GO:0016020">
    <property type="term" value="C:membrane"/>
    <property type="evidence" value="ECO:0007669"/>
    <property type="project" value="UniProtKB-SubCell"/>
</dbReference>
<feature type="transmembrane region" description="Helical" evidence="6">
    <location>
        <begin position="277"/>
        <end position="298"/>
    </location>
</feature>
<evidence type="ECO:0000256" key="2">
    <source>
        <dbReference type="ARBA" id="ARBA00022692"/>
    </source>
</evidence>
<feature type="transmembrane region" description="Helical" evidence="6">
    <location>
        <begin position="166"/>
        <end position="189"/>
    </location>
</feature>
<dbReference type="AlphaFoldDB" id="U1GE90"/>
<dbReference type="PANTHER" id="PTHR11785">
    <property type="entry name" value="AMINO ACID TRANSPORTER"/>
    <property type="match status" value="1"/>
</dbReference>
<evidence type="ECO:0000256" key="6">
    <source>
        <dbReference type="SAM" id="Phobius"/>
    </source>
</evidence>
<evidence type="ECO:0000256" key="5">
    <source>
        <dbReference type="SAM" id="MobiDB-lite"/>
    </source>
</evidence>
<evidence type="ECO:0000256" key="3">
    <source>
        <dbReference type="ARBA" id="ARBA00022989"/>
    </source>
</evidence>
<reference evidence="8" key="1">
    <citation type="journal article" date="2014" name="BMC Genomics">
        <title>Genome characteristics reveal the impact of lichenization on lichen-forming fungus Endocarpon pusillum Hedwig (Verrucariales, Ascomycota).</title>
        <authorList>
            <person name="Wang Y.-Y."/>
            <person name="Liu B."/>
            <person name="Zhang X.-Y."/>
            <person name="Zhou Q.-M."/>
            <person name="Zhang T."/>
            <person name="Li H."/>
            <person name="Yu Y.-F."/>
            <person name="Zhang X.-L."/>
            <person name="Hao X.-Y."/>
            <person name="Wang M."/>
            <person name="Wang L."/>
            <person name="Wei J.-C."/>
        </authorList>
    </citation>
    <scope>NUCLEOTIDE SEQUENCE [LARGE SCALE GENOMIC DNA]</scope>
    <source>
        <strain evidence="8">Z07020 / HMAS-L-300199</strain>
    </source>
</reference>
<gene>
    <name evidence="7" type="ORF">EPUS_05222</name>
</gene>
<proteinExistence type="predicted"/>
<evidence type="ECO:0008006" key="9">
    <source>
        <dbReference type="Google" id="ProtNLM"/>
    </source>
</evidence>
<protein>
    <recommendedName>
        <fullName evidence="9">Amino acid permease/ SLC12A domain-containing protein</fullName>
    </recommendedName>
</protein>
<feature type="transmembrane region" description="Helical" evidence="6">
    <location>
        <begin position="319"/>
        <end position="339"/>
    </location>
</feature>
<dbReference type="Proteomes" id="UP000019373">
    <property type="component" value="Unassembled WGS sequence"/>
</dbReference>
<dbReference type="InterPro" id="IPR002293">
    <property type="entry name" value="AA/rel_permease1"/>
</dbReference>
<organism evidence="7 8">
    <name type="scientific">Endocarpon pusillum (strain Z07020 / HMAS-L-300199)</name>
    <name type="common">Lichen-forming fungus</name>
    <dbReference type="NCBI Taxonomy" id="1263415"/>
    <lineage>
        <taxon>Eukaryota</taxon>
        <taxon>Fungi</taxon>
        <taxon>Dikarya</taxon>
        <taxon>Ascomycota</taxon>
        <taxon>Pezizomycotina</taxon>
        <taxon>Eurotiomycetes</taxon>
        <taxon>Chaetothyriomycetidae</taxon>
        <taxon>Verrucariales</taxon>
        <taxon>Verrucariaceae</taxon>
        <taxon>Endocarpon</taxon>
    </lineage>
</organism>
<feature type="compositionally biased region" description="Polar residues" evidence="5">
    <location>
        <begin position="11"/>
        <end position="32"/>
    </location>
</feature>
<dbReference type="GeneID" id="19240175"/>
<evidence type="ECO:0000313" key="8">
    <source>
        <dbReference type="Proteomes" id="UP000019373"/>
    </source>
</evidence>
<keyword evidence="3 6" id="KW-1133">Transmembrane helix</keyword>